<dbReference type="GO" id="GO:0006007">
    <property type="term" value="P:glucose catabolic process"/>
    <property type="evidence" value="ECO:0007669"/>
    <property type="project" value="InterPro"/>
</dbReference>
<dbReference type="OrthoDB" id="9800863at2"/>
<dbReference type="CDD" id="cd16010">
    <property type="entry name" value="iPGM"/>
    <property type="match status" value="1"/>
</dbReference>
<dbReference type="PANTHER" id="PTHR31637:SF0">
    <property type="entry name" value="2,3-BISPHOSPHOGLYCERATE-INDEPENDENT PHOSPHOGLYCERATE MUTASE"/>
    <property type="match status" value="1"/>
</dbReference>
<dbReference type="SUPFAM" id="SSF53649">
    <property type="entry name" value="Alkaline phosphatase-like"/>
    <property type="match status" value="1"/>
</dbReference>
<dbReference type="InterPro" id="IPR017850">
    <property type="entry name" value="Alkaline_phosphatase_core_sf"/>
</dbReference>
<keyword evidence="6 10" id="KW-0324">Glycolysis</keyword>
<dbReference type="HAMAP" id="MF_01038">
    <property type="entry name" value="GpmI"/>
    <property type="match status" value="1"/>
</dbReference>
<accession>A0A1G5EQ50</accession>
<feature type="binding site" evidence="10 12">
    <location>
        <position position="329"/>
    </location>
    <ligand>
        <name>substrate</name>
    </ligand>
</feature>
<evidence type="ECO:0000256" key="8">
    <source>
        <dbReference type="ARBA" id="ARBA00023235"/>
    </source>
</evidence>
<dbReference type="UniPathway" id="UPA00109">
    <property type="reaction ID" value="UER00186"/>
</dbReference>
<evidence type="ECO:0000256" key="4">
    <source>
        <dbReference type="ARBA" id="ARBA00012026"/>
    </source>
</evidence>
<feature type="binding site" evidence="10 13">
    <location>
        <position position="11"/>
    </location>
    <ligand>
        <name>Mn(2+)</name>
        <dbReference type="ChEBI" id="CHEBI:29035"/>
        <label>2</label>
    </ligand>
</feature>
<evidence type="ECO:0000256" key="3">
    <source>
        <dbReference type="ARBA" id="ARBA00008819"/>
    </source>
</evidence>
<dbReference type="EMBL" id="FMUX01000006">
    <property type="protein sequence ID" value="SCY28548.1"/>
    <property type="molecule type" value="Genomic_DNA"/>
</dbReference>
<dbReference type="GO" id="GO:0005829">
    <property type="term" value="C:cytosol"/>
    <property type="evidence" value="ECO:0007669"/>
    <property type="project" value="TreeGrafter"/>
</dbReference>
<comment type="pathway">
    <text evidence="2 10">Carbohydrate degradation; glycolysis; pyruvate from D-glyceraldehyde 3-phosphate: step 3/5.</text>
</comment>
<dbReference type="Gene3D" id="3.40.1450.10">
    <property type="entry name" value="BPG-independent phosphoglycerate mutase, domain B"/>
    <property type="match status" value="1"/>
</dbReference>
<evidence type="ECO:0000256" key="9">
    <source>
        <dbReference type="ARBA" id="ARBA00071648"/>
    </source>
</evidence>
<proteinExistence type="inferred from homology"/>
<dbReference type="Pfam" id="PF06415">
    <property type="entry name" value="iPGM_N"/>
    <property type="match status" value="1"/>
</dbReference>
<evidence type="ECO:0000313" key="17">
    <source>
        <dbReference type="Proteomes" id="UP000198870"/>
    </source>
</evidence>
<dbReference type="InterPro" id="IPR006124">
    <property type="entry name" value="Metalloenzyme"/>
</dbReference>
<dbReference type="InterPro" id="IPR036646">
    <property type="entry name" value="PGAM_B_sf"/>
</dbReference>
<dbReference type="Proteomes" id="UP000198870">
    <property type="component" value="Unassembled WGS sequence"/>
</dbReference>
<evidence type="ECO:0000256" key="10">
    <source>
        <dbReference type="HAMAP-Rule" id="MF_01038"/>
    </source>
</evidence>
<protein>
    <recommendedName>
        <fullName evidence="9 10">2,3-bisphosphoglycerate-independent phosphoglycerate mutase</fullName>
        <shortName evidence="10">BPG-independent PGAM</shortName>
        <shortName evidence="10">Phosphoglyceromutase</shortName>
        <shortName evidence="10">iPGM</shortName>
        <ecNumber evidence="4 10">5.4.2.12</ecNumber>
    </recommendedName>
</protein>
<dbReference type="InterPro" id="IPR011258">
    <property type="entry name" value="BPG-indep_PGM_N"/>
</dbReference>
<evidence type="ECO:0000259" key="15">
    <source>
        <dbReference type="Pfam" id="PF06415"/>
    </source>
</evidence>
<comment type="similarity">
    <text evidence="3 10">Belongs to the BPG-independent phosphoglycerate mutase family.</text>
</comment>
<dbReference type="GO" id="GO:0004619">
    <property type="term" value="F:phosphoglycerate mutase activity"/>
    <property type="evidence" value="ECO:0007669"/>
    <property type="project" value="UniProtKB-UniRule"/>
</dbReference>
<evidence type="ECO:0000256" key="2">
    <source>
        <dbReference type="ARBA" id="ARBA00004798"/>
    </source>
</evidence>
<feature type="domain" description="BPG-independent PGAM N-terminal" evidence="15">
    <location>
        <begin position="81"/>
        <end position="291"/>
    </location>
</feature>
<dbReference type="GO" id="GO:0006096">
    <property type="term" value="P:glycolytic process"/>
    <property type="evidence" value="ECO:0007669"/>
    <property type="project" value="UniProtKB-UniRule"/>
</dbReference>
<dbReference type="Pfam" id="PF01676">
    <property type="entry name" value="Metalloenzyme"/>
    <property type="match status" value="1"/>
</dbReference>
<evidence type="ECO:0000256" key="6">
    <source>
        <dbReference type="ARBA" id="ARBA00023152"/>
    </source>
</evidence>
<keyword evidence="7 10" id="KW-0464">Manganese</keyword>
<keyword evidence="17" id="KW-1185">Reference proteome</keyword>
<feature type="binding site" evidence="10 12">
    <location>
        <position position="122"/>
    </location>
    <ligand>
        <name>substrate</name>
    </ligand>
</feature>
<evidence type="ECO:0000256" key="13">
    <source>
        <dbReference type="PIRSR" id="PIRSR001492-3"/>
    </source>
</evidence>
<dbReference type="EC" id="5.4.2.12" evidence="4 10"/>
<dbReference type="STRING" id="419481.SAMN05216233_106123"/>
<dbReference type="AlphaFoldDB" id="A0A1G5EQ50"/>
<dbReference type="SUPFAM" id="SSF64158">
    <property type="entry name" value="2,3-Bisphosphoglycerate-independent phosphoglycerate mutase, substrate-binding domain"/>
    <property type="match status" value="1"/>
</dbReference>
<dbReference type="PIRSF" id="PIRSF001492">
    <property type="entry name" value="IPGAM"/>
    <property type="match status" value="1"/>
</dbReference>
<dbReference type="Gene3D" id="3.40.720.10">
    <property type="entry name" value="Alkaline Phosphatase, subunit A"/>
    <property type="match status" value="1"/>
</dbReference>
<feature type="binding site" evidence="10 13">
    <location>
        <position position="61"/>
    </location>
    <ligand>
        <name>Mn(2+)</name>
        <dbReference type="ChEBI" id="CHEBI:29035"/>
        <label>2</label>
    </ligand>
</feature>
<feature type="domain" description="Metalloenzyme" evidence="14">
    <location>
        <begin position="4"/>
        <end position="493"/>
    </location>
</feature>
<dbReference type="GO" id="GO:0030145">
    <property type="term" value="F:manganese ion binding"/>
    <property type="evidence" value="ECO:0007669"/>
    <property type="project" value="UniProtKB-UniRule"/>
</dbReference>
<feature type="binding site" evidence="10 12">
    <location>
        <begin position="152"/>
        <end position="153"/>
    </location>
    <ligand>
        <name>substrate</name>
    </ligand>
</feature>
<feature type="binding site" evidence="10 13">
    <location>
        <position position="437"/>
    </location>
    <ligand>
        <name>Mn(2+)</name>
        <dbReference type="ChEBI" id="CHEBI:29035"/>
        <label>2</label>
    </ligand>
</feature>
<evidence type="ECO:0000259" key="14">
    <source>
        <dbReference type="Pfam" id="PF01676"/>
    </source>
</evidence>
<reference evidence="16 17" key="1">
    <citation type="submission" date="2016-10" db="EMBL/GenBank/DDBJ databases">
        <authorList>
            <person name="de Groot N.N."/>
        </authorList>
    </citation>
    <scope>NUCLEOTIDE SEQUENCE [LARGE SCALE GENOMIC DNA]</scope>
    <source>
        <strain evidence="16 17">AA1</strain>
    </source>
</reference>
<evidence type="ECO:0000256" key="1">
    <source>
        <dbReference type="ARBA" id="ARBA00000370"/>
    </source>
</evidence>
<keyword evidence="8 10" id="KW-0413">Isomerase</keyword>
<comment type="subunit">
    <text evidence="10">Monomer.</text>
</comment>
<organism evidence="16 17">
    <name type="scientific">Desulfoluna spongiiphila</name>
    <dbReference type="NCBI Taxonomy" id="419481"/>
    <lineage>
        <taxon>Bacteria</taxon>
        <taxon>Pseudomonadati</taxon>
        <taxon>Thermodesulfobacteriota</taxon>
        <taxon>Desulfobacteria</taxon>
        <taxon>Desulfobacterales</taxon>
        <taxon>Desulfolunaceae</taxon>
        <taxon>Desulfoluna</taxon>
    </lineage>
</organism>
<feature type="binding site" evidence="10 12">
    <location>
        <position position="190"/>
    </location>
    <ligand>
        <name>substrate</name>
    </ligand>
</feature>
<dbReference type="RefSeq" id="WP_092210560.1">
    <property type="nucleotide sequence ID" value="NZ_FMUX01000006.1"/>
</dbReference>
<feature type="active site" description="Phosphoserine intermediate" evidence="10 11">
    <location>
        <position position="61"/>
    </location>
</feature>
<name>A0A1G5EQ50_9BACT</name>
<keyword evidence="5 10" id="KW-0479">Metal-binding</keyword>
<feature type="binding site" evidence="10 13">
    <location>
        <position position="438"/>
    </location>
    <ligand>
        <name>Mn(2+)</name>
        <dbReference type="ChEBI" id="CHEBI:29035"/>
        <label>2</label>
    </ligand>
</feature>
<feature type="binding site" evidence="10 13">
    <location>
        <position position="396"/>
    </location>
    <ligand>
        <name>Mn(2+)</name>
        <dbReference type="ChEBI" id="CHEBI:29035"/>
        <label>1</label>
    </ligand>
</feature>
<evidence type="ECO:0000256" key="11">
    <source>
        <dbReference type="PIRSR" id="PIRSR001492-1"/>
    </source>
</evidence>
<dbReference type="InterPro" id="IPR005995">
    <property type="entry name" value="Pgm_bpd_ind"/>
</dbReference>
<sequence length="505" mass="54449">MNTPVTLVILDGWGQGKPCRYNAVHHASTPNMDRFMAESAHTTLAASGEEVGLPPGQMGNSEVGHLNIGCGRVVRQSLSRITHAIEDGSFYENPALLAAVNRAKEPGKALHLMGLLSDGGVHSHMDHLKGLLELAARHEVEQVFVHAILDGRDTPPQSALSFIEELEQTFHTMRTGTLASLCGRYYAMDRDNRWGRTRYAYETLTGNEPARAATAAHAVEASYAKGDTDEFFEPLLIEGTEGAIRDGDAVIFFNFRPDRARQLTHAFVDDDFTGFPREKRDTLFVCMTEYDADIKGVPVAFGPITPKRPLGTVVAEAGRTQLRIAETEKYAHVTFFFNGGVEAESPGETRILIPSPKVATYDLKPEMSAAELTDAFVARFSATPDDLTVLNFANADMVGHTGDMKAAVKALEAVDECLGRVVTAATANGGAVLITADHGNAETMVDPITGNPMTAHTTNPVPLILLGSDTPSLRDEGRLCDIAPTILSLLGIPQPEEMTGQSLLA</sequence>
<feature type="binding site" evidence="10 12">
    <location>
        <position position="184"/>
    </location>
    <ligand>
        <name>substrate</name>
    </ligand>
</feature>
<evidence type="ECO:0000313" key="16">
    <source>
        <dbReference type="EMBL" id="SCY28548.1"/>
    </source>
</evidence>
<comment type="cofactor">
    <cofactor evidence="10">
        <name>Mn(2+)</name>
        <dbReference type="ChEBI" id="CHEBI:29035"/>
    </cofactor>
    <text evidence="10">Binds 2 manganese ions per subunit.</text>
</comment>
<feature type="binding site" evidence="10 13">
    <location>
        <position position="400"/>
    </location>
    <ligand>
        <name>Mn(2+)</name>
        <dbReference type="ChEBI" id="CHEBI:29035"/>
        <label>1</label>
    </ligand>
</feature>
<comment type="function">
    <text evidence="10">Catalyzes the interconversion of 2-phosphoglycerate and 3-phosphoglycerate.</text>
</comment>
<dbReference type="FunFam" id="3.40.1450.10:FF:000001">
    <property type="entry name" value="2,3-bisphosphoglycerate-independent phosphoglycerate mutase"/>
    <property type="match status" value="1"/>
</dbReference>
<feature type="binding site" evidence="10 12">
    <location>
        <begin position="256"/>
        <end position="259"/>
    </location>
    <ligand>
        <name>substrate</name>
    </ligand>
</feature>
<evidence type="ECO:0000256" key="5">
    <source>
        <dbReference type="ARBA" id="ARBA00022723"/>
    </source>
</evidence>
<evidence type="ECO:0000256" key="12">
    <source>
        <dbReference type="PIRSR" id="PIRSR001492-2"/>
    </source>
</evidence>
<gene>
    <name evidence="10" type="primary">gpmI</name>
    <name evidence="16" type="ORF">SAMN05216233_106123</name>
</gene>
<evidence type="ECO:0000256" key="7">
    <source>
        <dbReference type="ARBA" id="ARBA00023211"/>
    </source>
</evidence>
<comment type="catalytic activity">
    <reaction evidence="1 10">
        <text>(2R)-2-phosphoglycerate = (2R)-3-phosphoglycerate</text>
        <dbReference type="Rhea" id="RHEA:15901"/>
        <dbReference type="ChEBI" id="CHEBI:58272"/>
        <dbReference type="ChEBI" id="CHEBI:58289"/>
        <dbReference type="EC" id="5.4.2.12"/>
    </reaction>
</comment>
<dbReference type="NCBIfam" id="TIGR01307">
    <property type="entry name" value="pgm_bpd_ind"/>
    <property type="match status" value="1"/>
</dbReference>
<dbReference type="PANTHER" id="PTHR31637">
    <property type="entry name" value="2,3-BISPHOSPHOGLYCERATE-INDEPENDENT PHOSPHOGLYCERATE MUTASE"/>
    <property type="match status" value="1"/>
</dbReference>
<feature type="binding site" evidence="10 13">
    <location>
        <position position="456"/>
    </location>
    <ligand>
        <name>Mn(2+)</name>
        <dbReference type="ChEBI" id="CHEBI:29035"/>
        <label>1</label>
    </ligand>
</feature>